<name>A0AAD1RZK6_PELCU</name>
<evidence type="ECO:0000313" key="1">
    <source>
        <dbReference type="EMBL" id="CAH2283405.1"/>
    </source>
</evidence>
<proteinExistence type="predicted"/>
<evidence type="ECO:0000313" key="2">
    <source>
        <dbReference type="Proteomes" id="UP001295444"/>
    </source>
</evidence>
<dbReference type="AlphaFoldDB" id="A0AAD1RZK6"/>
<dbReference type="Proteomes" id="UP001295444">
    <property type="component" value="Chromosome 04"/>
</dbReference>
<sequence length="102" mass="11598">VIQIETLHGGISDNWEGVLNGPLDLMLDSSSEHSSILERLIREIRKALRDMRLVDCWGPTTRQPKITPITQLSTITMLKLTTYSCSKKTSHSCFQHHELLLL</sequence>
<gene>
    <name evidence="1" type="ORF">PECUL_23A043247</name>
</gene>
<keyword evidence="2" id="KW-1185">Reference proteome</keyword>
<protein>
    <submittedName>
        <fullName evidence="1">Uncharacterized protein</fullName>
    </submittedName>
</protein>
<feature type="non-terminal residue" evidence="1">
    <location>
        <position position="1"/>
    </location>
</feature>
<organism evidence="1 2">
    <name type="scientific">Pelobates cultripes</name>
    <name type="common">Western spadefoot toad</name>
    <dbReference type="NCBI Taxonomy" id="61616"/>
    <lineage>
        <taxon>Eukaryota</taxon>
        <taxon>Metazoa</taxon>
        <taxon>Chordata</taxon>
        <taxon>Craniata</taxon>
        <taxon>Vertebrata</taxon>
        <taxon>Euteleostomi</taxon>
        <taxon>Amphibia</taxon>
        <taxon>Batrachia</taxon>
        <taxon>Anura</taxon>
        <taxon>Pelobatoidea</taxon>
        <taxon>Pelobatidae</taxon>
        <taxon>Pelobates</taxon>
    </lineage>
</organism>
<reference evidence="1" key="1">
    <citation type="submission" date="2022-03" db="EMBL/GenBank/DDBJ databases">
        <authorList>
            <person name="Alioto T."/>
            <person name="Alioto T."/>
            <person name="Gomez Garrido J."/>
        </authorList>
    </citation>
    <scope>NUCLEOTIDE SEQUENCE</scope>
</reference>
<feature type="non-terminal residue" evidence="1">
    <location>
        <position position="102"/>
    </location>
</feature>
<accession>A0AAD1RZK6</accession>
<dbReference type="EMBL" id="OW240915">
    <property type="protein sequence ID" value="CAH2283405.1"/>
    <property type="molecule type" value="Genomic_DNA"/>
</dbReference>